<keyword evidence="9" id="KW-1185">Reference proteome</keyword>
<evidence type="ECO:0000313" key="8">
    <source>
        <dbReference type="EMBL" id="GAA5190816.1"/>
    </source>
</evidence>
<keyword evidence="5 6" id="KW-0472">Membrane</keyword>
<feature type="transmembrane region" description="Helical" evidence="6">
    <location>
        <begin position="42"/>
        <end position="66"/>
    </location>
</feature>
<evidence type="ECO:0000259" key="7">
    <source>
        <dbReference type="Pfam" id="PF04024"/>
    </source>
</evidence>
<protein>
    <submittedName>
        <fullName evidence="8">PspC domain-containing protein</fullName>
    </submittedName>
</protein>
<dbReference type="RefSeq" id="WP_345632850.1">
    <property type="nucleotide sequence ID" value="NZ_BAABJQ010000014.1"/>
</dbReference>
<reference evidence="9" key="1">
    <citation type="journal article" date="2019" name="Int. J. Syst. Evol. Microbiol.">
        <title>The Global Catalogue of Microorganisms (GCM) 10K type strain sequencing project: providing services to taxonomists for standard genome sequencing and annotation.</title>
        <authorList>
            <consortium name="The Broad Institute Genomics Platform"/>
            <consortium name="The Broad Institute Genome Sequencing Center for Infectious Disease"/>
            <person name="Wu L."/>
            <person name="Ma J."/>
        </authorList>
    </citation>
    <scope>NUCLEOTIDE SEQUENCE [LARGE SCALE GENOMIC DNA]</scope>
    <source>
        <strain evidence="9">JCM 18304</strain>
    </source>
</reference>
<organism evidence="8 9">
    <name type="scientific">Rugosimonospora acidiphila</name>
    <dbReference type="NCBI Taxonomy" id="556531"/>
    <lineage>
        <taxon>Bacteria</taxon>
        <taxon>Bacillati</taxon>
        <taxon>Actinomycetota</taxon>
        <taxon>Actinomycetes</taxon>
        <taxon>Micromonosporales</taxon>
        <taxon>Micromonosporaceae</taxon>
        <taxon>Rugosimonospora</taxon>
    </lineage>
</organism>
<dbReference type="EMBL" id="BAABJQ010000014">
    <property type="protein sequence ID" value="GAA5190816.1"/>
    <property type="molecule type" value="Genomic_DNA"/>
</dbReference>
<keyword evidence="2" id="KW-1003">Cell membrane</keyword>
<dbReference type="PANTHER" id="PTHR33885:SF3">
    <property type="entry name" value="PHAGE SHOCK PROTEIN C"/>
    <property type="match status" value="1"/>
</dbReference>
<dbReference type="Proteomes" id="UP001501570">
    <property type="component" value="Unassembled WGS sequence"/>
</dbReference>
<evidence type="ECO:0000256" key="2">
    <source>
        <dbReference type="ARBA" id="ARBA00022475"/>
    </source>
</evidence>
<dbReference type="Pfam" id="PF04024">
    <property type="entry name" value="PspC"/>
    <property type="match status" value="1"/>
</dbReference>
<comment type="caution">
    <text evidence="8">The sequence shown here is derived from an EMBL/GenBank/DDBJ whole genome shotgun (WGS) entry which is preliminary data.</text>
</comment>
<sequence>MNSVHDSLRRQGLSRPRDGRVLGGVCAGLGRRFGIDPWPARLLFLLILLIIPGSQFLIYPVLWILMPSEDAPAASYPTP</sequence>
<evidence type="ECO:0000313" key="9">
    <source>
        <dbReference type="Proteomes" id="UP001501570"/>
    </source>
</evidence>
<comment type="subcellular location">
    <subcellularLocation>
        <location evidence="1">Cell membrane</location>
        <topology evidence="1">Single-pass membrane protein</topology>
    </subcellularLocation>
</comment>
<feature type="domain" description="Phage shock protein PspC N-terminal" evidence="7">
    <location>
        <begin position="12"/>
        <end position="69"/>
    </location>
</feature>
<name>A0ABP9S353_9ACTN</name>
<evidence type="ECO:0000256" key="5">
    <source>
        <dbReference type="ARBA" id="ARBA00023136"/>
    </source>
</evidence>
<evidence type="ECO:0000256" key="4">
    <source>
        <dbReference type="ARBA" id="ARBA00022989"/>
    </source>
</evidence>
<gene>
    <name evidence="8" type="ORF">GCM10023322_46830</name>
</gene>
<keyword evidence="3 6" id="KW-0812">Transmembrane</keyword>
<proteinExistence type="predicted"/>
<dbReference type="InterPro" id="IPR052027">
    <property type="entry name" value="PspC"/>
</dbReference>
<evidence type="ECO:0000256" key="3">
    <source>
        <dbReference type="ARBA" id="ARBA00022692"/>
    </source>
</evidence>
<accession>A0ABP9S353</accession>
<dbReference type="InterPro" id="IPR007168">
    <property type="entry name" value="Phageshock_PspC_N"/>
</dbReference>
<evidence type="ECO:0000256" key="1">
    <source>
        <dbReference type="ARBA" id="ARBA00004162"/>
    </source>
</evidence>
<evidence type="ECO:0000256" key="6">
    <source>
        <dbReference type="SAM" id="Phobius"/>
    </source>
</evidence>
<keyword evidence="4 6" id="KW-1133">Transmembrane helix</keyword>
<dbReference type="PANTHER" id="PTHR33885">
    <property type="entry name" value="PHAGE SHOCK PROTEIN C"/>
    <property type="match status" value="1"/>
</dbReference>